<evidence type="ECO:0000256" key="1">
    <source>
        <dbReference type="ARBA" id="ARBA00006484"/>
    </source>
</evidence>
<comment type="similarity">
    <text evidence="1">Belongs to the short-chain dehydrogenases/reductases (SDR) family.</text>
</comment>
<dbReference type="InterPro" id="IPR002347">
    <property type="entry name" value="SDR_fam"/>
</dbReference>
<keyword evidence="3" id="KW-0520">NAD</keyword>
<dbReference type="SUPFAM" id="SSF51735">
    <property type="entry name" value="NAD(P)-binding Rossmann-fold domains"/>
    <property type="match status" value="1"/>
</dbReference>
<dbReference type="FunFam" id="3.40.50.720:FF:000084">
    <property type="entry name" value="Short-chain dehydrogenase reductase"/>
    <property type="match status" value="1"/>
</dbReference>
<keyword evidence="2" id="KW-0560">Oxidoreductase</keyword>
<dbReference type="Gene3D" id="3.40.50.720">
    <property type="entry name" value="NAD(P)-binding Rossmann-like Domain"/>
    <property type="match status" value="1"/>
</dbReference>
<dbReference type="PRINTS" id="PR00081">
    <property type="entry name" value="GDHRDH"/>
</dbReference>
<dbReference type="EMBL" id="LMWP01000064">
    <property type="protein sequence ID" value="KUN16050.1"/>
    <property type="molecule type" value="Genomic_DNA"/>
</dbReference>
<evidence type="ECO:0000313" key="4">
    <source>
        <dbReference type="EMBL" id="KUN16050.1"/>
    </source>
</evidence>
<accession>A0A101PQX9</accession>
<dbReference type="InterPro" id="IPR023985">
    <property type="entry name" value="SDR_subfam_1"/>
</dbReference>
<gene>
    <name evidence="4" type="ORF">AQJ11_41430</name>
</gene>
<dbReference type="PANTHER" id="PTHR24321">
    <property type="entry name" value="DEHYDROGENASES, SHORT CHAIN"/>
    <property type="match status" value="1"/>
</dbReference>
<reference evidence="4 5" key="1">
    <citation type="submission" date="2015-10" db="EMBL/GenBank/DDBJ databases">
        <title>Draft genome sequence of Streptomyces corchorusii DSM 40340, type strain for the species Streptomyces corchorusii.</title>
        <authorList>
            <person name="Ruckert C."/>
            <person name="Winkler A."/>
            <person name="Kalinowski J."/>
            <person name="Kampfer P."/>
            <person name="Glaeser S."/>
        </authorList>
    </citation>
    <scope>NUCLEOTIDE SEQUENCE [LARGE SCALE GENOMIC DNA]</scope>
    <source>
        <strain evidence="4 5">DSM 40340</strain>
    </source>
</reference>
<dbReference type="Proteomes" id="UP000053398">
    <property type="component" value="Unassembled WGS sequence"/>
</dbReference>
<dbReference type="PANTHER" id="PTHR24321:SF8">
    <property type="entry name" value="ESTRADIOL 17-BETA-DEHYDROGENASE 8-RELATED"/>
    <property type="match status" value="1"/>
</dbReference>
<protein>
    <submittedName>
        <fullName evidence="4">Short-chain dehydrogenase</fullName>
    </submittedName>
</protein>
<dbReference type="InterPro" id="IPR036291">
    <property type="entry name" value="NAD(P)-bd_dom_sf"/>
</dbReference>
<dbReference type="NCBIfam" id="TIGR03971">
    <property type="entry name" value="SDR_subfam_1"/>
    <property type="match status" value="1"/>
</dbReference>
<evidence type="ECO:0000313" key="5">
    <source>
        <dbReference type="Proteomes" id="UP000053398"/>
    </source>
</evidence>
<evidence type="ECO:0000256" key="3">
    <source>
        <dbReference type="ARBA" id="ARBA00023027"/>
    </source>
</evidence>
<dbReference type="CDD" id="cd05233">
    <property type="entry name" value="SDR_c"/>
    <property type="match status" value="1"/>
</dbReference>
<organism evidence="4 5">
    <name type="scientific">Streptomyces corchorusii</name>
    <name type="common">Streptomyces chibaensis</name>
    <dbReference type="NCBI Taxonomy" id="1903"/>
    <lineage>
        <taxon>Bacteria</taxon>
        <taxon>Bacillati</taxon>
        <taxon>Actinomycetota</taxon>
        <taxon>Actinomycetes</taxon>
        <taxon>Kitasatosporales</taxon>
        <taxon>Streptomycetaceae</taxon>
        <taxon>Streptomyces</taxon>
    </lineage>
</organism>
<name>A0A101PQX9_STRCK</name>
<dbReference type="GO" id="GO:0016491">
    <property type="term" value="F:oxidoreductase activity"/>
    <property type="evidence" value="ECO:0007669"/>
    <property type="project" value="UniProtKB-KW"/>
</dbReference>
<evidence type="ECO:0000256" key="2">
    <source>
        <dbReference type="ARBA" id="ARBA00023002"/>
    </source>
</evidence>
<dbReference type="Pfam" id="PF13561">
    <property type="entry name" value="adh_short_C2"/>
    <property type="match status" value="1"/>
</dbReference>
<keyword evidence="5" id="KW-1185">Reference proteome</keyword>
<dbReference type="PRINTS" id="PR00080">
    <property type="entry name" value="SDRFAMILY"/>
</dbReference>
<sequence length="268" mass="27731">MQRLENKIALVTGAARGLGRSHAVRLAEEGADIIALDICAPVAGIDYPMATLDDLRTTGDLVVEAGRRVVTAEVDVRERRALTEAVEAGVAELGGLDIVVANAGVAAFGRWNDTDGQQWEAVMGVNLTGTWNTMVATIPHLQARGGGSVVVTGSVASVEGLPCAEAYTASQHGVFGLVRSLSAELIEEGIRVNAVRPTGVSGTGMPQTLPAVADVQAGLRGESAFRRGFEADTVEPADVSNAVLYLASDASRYVTGTAMPVNAGLISH</sequence>
<dbReference type="AlphaFoldDB" id="A0A101PQX9"/>
<comment type="caution">
    <text evidence="4">The sequence shown here is derived from an EMBL/GenBank/DDBJ whole genome shotgun (WGS) entry which is preliminary data.</text>
</comment>
<proteinExistence type="inferred from homology"/>
<dbReference type="RefSeq" id="WP_059266876.1">
    <property type="nucleotide sequence ID" value="NZ_KQ948376.1"/>
</dbReference>